<dbReference type="PANTHER" id="PTHR24351">
    <property type="entry name" value="RIBOSOMAL PROTEIN S6 KINASE"/>
    <property type="match status" value="1"/>
</dbReference>
<keyword evidence="1" id="KW-0723">Serine/threonine-protein kinase</keyword>
<dbReference type="SUPFAM" id="SSF56112">
    <property type="entry name" value="Protein kinase-like (PK-like)"/>
    <property type="match status" value="1"/>
</dbReference>
<dbReference type="Pfam" id="PF00069">
    <property type="entry name" value="Pkinase"/>
    <property type="match status" value="1"/>
</dbReference>
<keyword evidence="9" id="KW-1185">Reference proteome</keyword>
<proteinExistence type="predicted"/>
<feature type="compositionally biased region" description="Acidic residues" evidence="6">
    <location>
        <begin position="621"/>
        <end position="630"/>
    </location>
</feature>
<dbReference type="EMBL" id="MNAD01000446">
    <property type="protein sequence ID" value="OJT12858.1"/>
    <property type="molecule type" value="Genomic_DNA"/>
</dbReference>
<evidence type="ECO:0000256" key="1">
    <source>
        <dbReference type="ARBA" id="ARBA00022527"/>
    </source>
</evidence>
<keyword evidence="2" id="KW-0808">Transferase</keyword>
<comment type="caution">
    <text evidence="8">The sequence shown here is derived from an EMBL/GenBank/DDBJ whole genome shotgun (WGS) entry which is preliminary data.</text>
</comment>
<feature type="region of interest" description="Disordered" evidence="6">
    <location>
        <begin position="524"/>
        <end position="562"/>
    </location>
</feature>
<dbReference type="GO" id="GO:0005524">
    <property type="term" value="F:ATP binding"/>
    <property type="evidence" value="ECO:0007669"/>
    <property type="project" value="UniProtKB-KW"/>
</dbReference>
<dbReference type="PROSITE" id="PS50011">
    <property type="entry name" value="PROTEIN_KINASE_DOM"/>
    <property type="match status" value="1"/>
</dbReference>
<dbReference type="Gene3D" id="1.10.510.10">
    <property type="entry name" value="Transferase(Phosphotransferase) domain 1"/>
    <property type="match status" value="1"/>
</dbReference>
<organism evidence="8 9">
    <name type="scientific">Trametes pubescens</name>
    <name type="common">White-rot fungus</name>
    <dbReference type="NCBI Taxonomy" id="154538"/>
    <lineage>
        <taxon>Eukaryota</taxon>
        <taxon>Fungi</taxon>
        <taxon>Dikarya</taxon>
        <taxon>Basidiomycota</taxon>
        <taxon>Agaricomycotina</taxon>
        <taxon>Agaricomycetes</taxon>
        <taxon>Polyporales</taxon>
        <taxon>Polyporaceae</taxon>
        <taxon>Trametes</taxon>
    </lineage>
</organism>
<dbReference type="Proteomes" id="UP000184267">
    <property type="component" value="Unassembled WGS sequence"/>
</dbReference>
<evidence type="ECO:0000313" key="9">
    <source>
        <dbReference type="Proteomes" id="UP000184267"/>
    </source>
</evidence>
<evidence type="ECO:0000256" key="5">
    <source>
        <dbReference type="ARBA" id="ARBA00022840"/>
    </source>
</evidence>
<accession>A0A1M2VZ42</accession>
<evidence type="ECO:0000256" key="6">
    <source>
        <dbReference type="SAM" id="MobiDB-lite"/>
    </source>
</evidence>
<evidence type="ECO:0000256" key="3">
    <source>
        <dbReference type="ARBA" id="ARBA00022741"/>
    </source>
</evidence>
<dbReference type="OMA" id="YFHDIDW"/>
<feature type="region of interest" description="Disordered" evidence="6">
    <location>
        <begin position="643"/>
        <end position="689"/>
    </location>
</feature>
<feature type="region of interest" description="Disordered" evidence="6">
    <location>
        <begin position="591"/>
        <end position="630"/>
    </location>
</feature>
<sequence length="709" mass="77745">MVVKKKRKPLSVIIEATEGIHRSPIQVRYNSPRERHRLAHFFDQPKAGTAIDASCFEYIRTLEVGETGESLIARKTDTGKVHTVKLVRKSGHNAAGLATRIAGEQKILRVSTECCVPFVVSLFWSFEDERAMYLVIDRTDGRNLRTIIETQGPLNSQEAVLCAAELVEGISGLHALGIVHATLTPESIIVGEDGHVFISDFDDSVFLHDDVERHGLPQATPALICLEYQAPEMILGWEHDYAVDWWSFGLVLFWTLTGNHPFVNLREAEHPSIVRSKVLHARLTDDRLGMDEDVYQLIARCLQRNPALRMDGPGARMHAYFHDIDWEDIVTKQIEGEVGRARHEHPILQDLDEQDSDSGDSPVMQDSPTALALAQASESFAFDWQHVSSPFEASVSPELSGVREHLQALRNDHGSSDVTITPEICKRSSPKVDIQASGSGDCIPEEQYHESPSGEFGALPPGVSGSSAKIGNLRRYSSLNFDLQSSVSVMSLAAAVEDLAGEPMPSPVHLRHARSFLGLSLGSNDESLGGPSWTNKLRRRTPRPETPPVPAPELPKGVRQMGNGIGYTRRAEARRSVLGLASLTPRTCQAMFSGRLPRFGGKRKEKDTDTSDGGGQRDQAADEDDADDADPMDEVMREIYGDDWAGGESPAVLRPSARLQDRGRGGGRVGLGWDDTLTRDGTPPVDASFAGADSTLRLVSPSTPRLGLY</sequence>
<dbReference type="InterPro" id="IPR011009">
    <property type="entry name" value="Kinase-like_dom_sf"/>
</dbReference>
<reference evidence="8 9" key="1">
    <citation type="submission" date="2016-10" db="EMBL/GenBank/DDBJ databases">
        <title>Genome sequence of the basidiomycete white-rot fungus Trametes pubescens.</title>
        <authorList>
            <person name="Makela M.R."/>
            <person name="Granchi Z."/>
            <person name="Peng M."/>
            <person name="De Vries R.P."/>
            <person name="Grigoriev I."/>
            <person name="Riley R."/>
            <person name="Hilden K."/>
        </authorList>
    </citation>
    <scope>NUCLEOTIDE SEQUENCE [LARGE SCALE GENOMIC DNA]</scope>
    <source>
        <strain evidence="8 9">FBCC735</strain>
    </source>
</reference>
<evidence type="ECO:0000256" key="2">
    <source>
        <dbReference type="ARBA" id="ARBA00022679"/>
    </source>
</evidence>
<dbReference type="SMART" id="SM00220">
    <property type="entry name" value="S_TKc"/>
    <property type="match status" value="1"/>
</dbReference>
<evidence type="ECO:0000313" key="8">
    <source>
        <dbReference type="EMBL" id="OJT12858.1"/>
    </source>
</evidence>
<evidence type="ECO:0000259" key="7">
    <source>
        <dbReference type="PROSITE" id="PS50011"/>
    </source>
</evidence>
<dbReference type="AlphaFoldDB" id="A0A1M2VZ42"/>
<dbReference type="InterPro" id="IPR000719">
    <property type="entry name" value="Prot_kinase_dom"/>
</dbReference>
<feature type="region of interest" description="Disordered" evidence="6">
    <location>
        <begin position="342"/>
        <end position="366"/>
    </location>
</feature>
<dbReference type="Gene3D" id="3.30.200.20">
    <property type="entry name" value="Phosphorylase Kinase, domain 1"/>
    <property type="match status" value="1"/>
</dbReference>
<keyword evidence="3" id="KW-0547">Nucleotide-binding</keyword>
<protein>
    <submittedName>
        <fullName evidence="8">Serine/threonine-protein kinase AtPK2/AtPK19</fullName>
    </submittedName>
</protein>
<dbReference type="OrthoDB" id="347657at2759"/>
<keyword evidence="5" id="KW-0067">ATP-binding</keyword>
<name>A0A1M2VZ42_TRAPU</name>
<keyword evidence="4 8" id="KW-0418">Kinase</keyword>
<feature type="domain" description="Protein kinase" evidence="7">
    <location>
        <begin position="56"/>
        <end position="321"/>
    </location>
</feature>
<dbReference type="STRING" id="154538.A0A1M2VZ42"/>
<dbReference type="GO" id="GO:0004674">
    <property type="term" value="F:protein serine/threonine kinase activity"/>
    <property type="evidence" value="ECO:0007669"/>
    <property type="project" value="UniProtKB-KW"/>
</dbReference>
<evidence type="ECO:0000256" key="4">
    <source>
        <dbReference type="ARBA" id="ARBA00022777"/>
    </source>
</evidence>
<feature type="compositionally biased region" description="Pro residues" evidence="6">
    <location>
        <begin position="544"/>
        <end position="553"/>
    </location>
</feature>
<gene>
    <name evidence="8" type="ORF">TRAPUB_10555</name>
</gene>